<sequence length="541" mass="61858">MPPYKQVASLQSSTLKVVAFLLRRLCCDCELTTDDIQPVISHLQVHLPPQIQAFVCRTLLQDTSKIVFPELLNQKYLRVCTQLHAEYLWINDSQNVVPLLAQLHGNSVRTLKMIGSHSRLDFDMETDIYEFQQQGQLESLYEFLRTLTNLTTLKCSQMCNNYMLEIISKSCPHLEEMSIEMCTEIDDVGVFYLAGHLPTSDTYSRIRRGAKIPSKSVCTKLRKINLDYTMACTASAVMLLHLCPLIEELNVTPDVKIEDVFTTLHGSDPERYSEVTTRYSLKVIHTYMELDENELSLIVRTCPHLEDVTLRCNGVERKDRNLLANLLGLKIVTLNVMNCNMLALIWYLNQKGNHLLHLTIQHLTVAPVSLTFTRTHLQSVIRTCPKLQKFALKLSNSPMQPDLPYSSFGSHTLYFQSLSHLMLEGAAITPEDLSVLVSQCKQLNELHILIHNLDILDDQVLYSLLDTGSLHSLQTLFLYRPMLTLAGLRRLLDKCPHLHTLGPLSSWAITKKDREVLMKEIRMKNFDLNVESPEMMHLIIL</sequence>
<dbReference type="GO" id="GO:0019005">
    <property type="term" value="C:SCF ubiquitin ligase complex"/>
    <property type="evidence" value="ECO:0007669"/>
    <property type="project" value="TreeGrafter"/>
</dbReference>
<dbReference type="PANTHER" id="PTHR13318:SF247">
    <property type="entry name" value="GH16156P"/>
    <property type="match status" value="1"/>
</dbReference>
<keyword evidence="2" id="KW-1185">Reference proteome</keyword>
<dbReference type="GO" id="GO:0031146">
    <property type="term" value="P:SCF-dependent proteasomal ubiquitin-dependent protein catabolic process"/>
    <property type="evidence" value="ECO:0007669"/>
    <property type="project" value="TreeGrafter"/>
</dbReference>
<evidence type="ECO:0000313" key="2">
    <source>
        <dbReference type="Proteomes" id="UP000770661"/>
    </source>
</evidence>
<dbReference type="InterPro" id="IPR032675">
    <property type="entry name" value="LRR_dom_sf"/>
</dbReference>
<dbReference type="OrthoDB" id="16120at2759"/>
<gene>
    <name evidence="1" type="ORF">GWK47_015048</name>
</gene>
<dbReference type="PANTHER" id="PTHR13318">
    <property type="entry name" value="PARTNER OF PAIRED, ISOFORM B-RELATED"/>
    <property type="match status" value="1"/>
</dbReference>
<name>A0A8J4XVF8_CHIOP</name>
<reference evidence="1" key="1">
    <citation type="submission" date="2020-07" db="EMBL/GenBank/DDBJ databases">
        <title>The High-quality genome of the commercially important snow crab, Chionoecetes opilio.</title>
        <authorList>
            <person name="Jeong J.-H."/>
            <person name="Ryu S."/>
        </authorList>
    </citation>
    <scope>NUCLEOTIDE SEQUENCE</scope>
    <source>
        <strain evidence="1">MADBK_172401_WGS</strain>
        <tissue evidence="1">Digestive gland</tissue>
    </source>
</reference>
<dbReference type="EMBL" id="JACEEZ010020931">
    <property type="protein sequence ID" value="KAG0713952.1"/>
    <property type="molecule type" value="Genomic_DNA"/>
</dbReference>
<comment type="caution">
    <text evidence="1">The sequence shown here is derived from an EMBL/GenBank/DDBJ whole genome shotgun (WGS) entry which is preliminary data.</text>
</comment>
<dbReference type="AlphaFoldDB" id="A0A8J4XVF8"/>
<evidence type="ECO:0000313" key="1">
    <source>
        <dbReference type="EMBL" id="KAG0713952.1"/>
    </source>
</evidence>
<dbReference type="Gene3D" id="3.80.10.10">
    <property type="entry name" value="Ribonuclease Inhibitor"/>
    <property type="match status" value="2"/>
</dbReference>
<accession>A0A8J4XVF8</accession>
<proteinExistence type="predicted"/>
<dbReference type="SUPFAM" id="SSF52047">
    <property type="entry name" value="RNI-like"/>
    <property type="match status" value="1"/>
</dbReference>
<protein>
    <submittedName>
        <fullName evidence="1">Uncharacterized protein</fullName>
    </submittedName>
</protein>
<dbReference type="Proteomes" id="UP000770661">
    <property type="component" value="Unassembled WGS sequence"/>
</dbReference>
<organism evidence="1 2">
    <name type="scientific">Chionoecetes opilio</name>
    <name type="common">Atlantic snow crab</name>
    <name type="synonym">Cancer opilio</name>
    <dbReference type="NCBI Taxonomy" id="41210"/>
    <lineage>
        <taxon>Eukaryota</taxon>
        <taxon>Metazoa</taxon>
        <taxon>Ecdysozoa</taxon>
        <taxon>Arthropoda</taxon>
        <taxon>Crustacea</taxon>
        <taxon>Multicrustacea</taxon>
        <taxon>Malacostraca</taxon>
        <taxon>Eumalacostraca</taxon>
        <taxon>Eucarida</taxon>
        <taxon>Decapoda</taxon>
        <taxon>Pleocyemata</taxon>
        <taxon>Brachyura</taxon>
        <taxon>Eubrachyura</taxon>
        <taxon>Majoidea</taxon>
        <taxon>Majidae</taxon>
        <taxon>Chionoecetes</taxon>
    </lineage>
</organism>